<keyword evidence="3" id="KW-1185">Reference proteome</keyword>
<evidence type="ECO:0000313" key="2">
    <source>
        <dbReference type="EMBL" id="KAH9294190.1"/>
    </source>
</evidence>
<organism evidence="2 3">
    <name type="scientific">Taxus chinensis</name>
    <name type="common">Chinese yew</name>
    <name type="synonym">Taxus wallichiana var. chinensis</name>
    <dbReference type="NCBI Taxonomy" id="29808"/>
    <lineage>
        <taxon>Eukaryota</taxon>
        <taxon>Viridiplantae</taxon>
        <taxon>Streptophyta</taxon>
        <taxon>Embryophyta</taxon>
        <taxon>Tracheophyta</taxon>
        <taxon>Spermatophyta</taxon>
        <taxon>Pinopsida</taxon>
        <taxon>Pinidae</taxon>
        <taxon>Conifers II</taxon>
        <taxon>Cupressales</taxon>
        <taxon>Taxaceae</taxon>
        <taxon>Taxus</taxon>
    </lineage>
</organism>
<feature type="non-terminal residue" evidence="2">
    <location>
        <position position="57"/>
    </location>
</feature>
<gene>
    <name evidence="2" type="ORF">KI387_040606</name>
</gene>
<proteinExistence type="predicted"/>
<protein>
    <submittedName>
        <fullName evidence="2">Uncharacterized protein</fullName>
    </submittedName>
</protein>
<comment type="caution">
    <text evidence="2">The sequence shown here is derived from an EMBL/GenBank/DDBJ whole genome shotgun (WGS) entry which is preliminary data.</text>
</comment>
<evidence type="ECO:0000256" key="1">
    <source>
        <dbReference type="SAM" id="MobiDB-lite"/>
    </source>
</evidence>
<accession>A0AA38F9S2</accession>
<reference evidence="2 3" key="1">
    <citation type="journal article" date="2021" name="Nat. Plants">
        <title>The Taxus genome provides insights into paclitaxel biosynthesis.</title>
        <authorList>
            <person name="Xiong X."/>
            <person name="Gou J."/>
            <person name="Liao Q."/>
            <person name="Li Y."/>
            <person name="Zhou Q."/>
            <person name="Bi G."/>
            <person name="Li C."/>
            <person name="Du R."/>
            <person name="Wang X."/>
            <person name="Sun T."/>
            <person name="Guo L."/>
            <person name="Liang H."/>
            <person name="Lu P."/>
            <person name="Wu Y."/>
            <person name="Zhang Z."/>
            <person name="Ro D.K."/>
            <person name="Shang Y."/>
            <person name="Huang S."/>
            <person name="Yan J."/>
        </authorList>
    </citation>
    <scope>NUCLEOTIDE SEQUENCE [LARGE SCALE GENOMIC DNA]</scope>
    <source>
        <strain evidence="2">Ta-2019</strain>
    </source>
</reference>
<dbReference type="AlphaFoldDB" id="A0AA38F9S2"/>
<dbReference type="EMBL" id="JAHRHJ020000315">
    <property type="protein sequence ID" value="KAH9294190.1"/>
    <property type="molecule type" value="Genomic_DNA"/>
</dbReference>
<sequence>MHETRGSGVSGEIGRGCTNAFGTKGTKRCEVRDSDVSAGIGTEGPFGLRTFGTKSSE</sequence>
<dbReference type="Proteomes" id="UP000824469">
    <property type="component" value="Unassembled WGS sequence"/>
</dbReference>
<evidence type="ECO:0000313" key="3">
    <source>
        <dbReference type="Proteomes" id="UP000824469"/>
    </source>
</evidence>
<feature type="region of interest" description="Disordered" evidence="1">
    <location>
        <begin position="36"/>
        <end position="57"/>
    </location>
</feature>
<name>A0AA38F9S2_TAXCH</name>